<accession>A0A0K0DKU2</accession>
<sequence length="132" mass="14988">MPQHNSHLFPLCATVIHGAGLLRSWWRPRGPFRKPEMAAICQQKMKIDVLIAAILAAVVGGSTDVGSDIHDNSRRQNALKTRRSKFVKMSAFHVTKRIAFIRRRAKRRADFVNGIRTEIGVERRFGSKHEMA</sequence>
<reference evidence="2" key="2">
    <citation type="submission" date="2017-02" db="UniProtKB">
        <authorList>
            <consortium name="WormBaseParasite"/>
        </authorList>
    </citation>
    <scope>IDENTIFICATION</scope>
</reference>
<protein>
    <submittedName>
        <fullName evidence="2">Secreted protein</fullName>
    </submittedName>
</protein>
<dbReference type="Proteomes" id="UP000035642">
    <property type="component" value="Unassembled WGS sequence"/>
</dbReference>
<reference evidence="1" key="1">
    <citation type="submission" date="2012-09" db="EMBL/GenBank/DDBJ databases">
        <authorList>
            <person name="Martin A.A."/>
        </authorList>
    </citation>
    <scope>NUCLEOTIDE SEQUENCE</scope>
</reference>
<dbReference type="AlphaFoldDB" id="A0A0K0DKU2"/>
<evidence type="ECO:0000313" key="1">
    <source>
        <dbReference type="Proteomes" id="UP000035642"/>
    </source>
</evidence>
<dbReference type="WBParaSite" id="ACAC_0001215301-mRNA-1">
    <property type="protein sequence ID" value="ACAC_0001215301-mRNA-1"/>
    <property type="gene ID" value="ACAC_0001215301"/>
</dbReference>
<organism evidence="1 2">
    <name type="scientific">Angiostrongylus cantonensis</name>
    <name type="common">Rat lungworm</name>
    <dbReference type="NCBI Taxonomy" id="6313"/>
    <lineage>
        <taxon>Eukaryota</taxon>
        <taxon>Metazoa</taxon>
        <taxon>Ecdysozoa</taxon>
        <taxon>Nematoda</taxon>
        <taxon>Chromadorea</taxon>
        <taxon>Rhabditida</taxon>
        <taxon>Rhabditina</taxon>
        <taxon>Rhabditomorpha</taxon>
        <taxon>Strongyloidea</taxon>
        <taxon>Metastrongylidae</taxon>
        <taxon>Angiostrongylus</taxon>
    </lineage>
</organism>
<keyword evidence="1" id="KW-1185">Reference proteome</keyword>
<proteinExistence type="predicted"/>
<evidence type="ECO:0000313" key="2">
    <source>
        <dbReference type="WBParaSite" id="ACAC_0001215301-mRNA-1"/>
    </source>
</evidence>
<name>A0A0K0DKU2_ANGCA</name>